<proteinExistence type="predicted"/>
<protein>
    <submittedName>
        <fullName evidence="1">Uncharacterized protein</fullName>
    </submittedName>
</protein>
<evidence type="ECO:0000313" key="1">
    <source>
        <dbReference type="EMBL" id="QBK87895.1"/>
    </source>
</evidence>
<name>A0A481YYJ0_9VIRU</name>
<sequence>MVIFLVFSIFTRLPKRQLLYYLKPIGLKVMILDVVSFNLWAYPFLKTNMLKNIYKLNMSSDDLNEIKDGLPKILAEMTEEPLFQFLGEMCGGIDGVQNILEGVIKFTEQKELVETRIKEVITDFDTKIDENTTIKELGDVMTKVTDDIANDEQVKTRLEHFQEVTNELTDKPEEK</sequence>
<reference evidence="1" key="1">
    <citation type="journal article" date="2019" name="MBio">
        <title>Virus Genomes from Deep Sea Sediments Expand the Ocean Megavirome and Support Independent Origins of Viral Gigantism.</title>
        <authorList>
            <person name="Backstrom D."/>
            <person name="Yutin N."/>
            <person name="Jorgensen S.L."/>
            <person name="Dharamshi J."/>
            <person name="Homa F."/>
            <person name="Zaremba-Niedwiedzka K."/>
            <person name="Spang A."/>
            <person name="Wolf Y.I."/>
            <person name="Koonin E.V."/>
            <person name="Ettema T.J."/>
        </authorList>
    </citation>
    <scope>NUCLEOTIDE SEQUENCE</scope>
</reference>
<gene>
    <name evidence="1" type="ORF">LCMAC202_02560</name>
</gene>
<organism evidence="1">
    <name type="scientific">Marseillevirus LCMAC202</name>
    <dbReference type="NCBI Taxonomy" id="2506606"/>
    <lineage>
        <taxon>Viruses</taxon>
        <taxon>Varidnaviria</taxon>
        <taxon>Bamfordvirae</taxon>
        <taxon>Nucleocytoviricota</taxon>
        <taxon>Megaviricetes</taxon>
        <taxon>Pimascovirales</taxon>
        <taxon>Pimascovirales incertae sedis</taxon>
        <taxon>Marseilleviridae</taxon>
    </lineage>
</organism>
<accession>A0A481YYJ0</accession>
<dbReference type="EMBL" id="MK500371">
    <property type="protein sequence ID" value="QBK87895.1"/>
    <property type="molecule type" value="Genomic_DNA"/>
</dbReference>